<dbReference type="Pfam" id="PF04545">
    <property type="entry name" value="Sigma70_r4"/>
    <property type="match status" value="1"/>
</dbReference>
<dbReference type="InterPro" id="IPR007624">
    <property type="entry name" value="RNA_pol_sigma70_r3"/>
</dbReference>
<comment type="caution">
    <text evidence="10">The sequence shown here is derived from an EMBL/GenBank/DDBJ whole genome shotgun (WGS) entry which is preliminary data.</text>
</comment>
<dbReference type="NCBIfam" id="TIGR02937">
    <property type="entry name" value="sigma70-ECF"/>
    <property type="match status" value="1"/>
</dbReference>
<dbReference type="SUPFAM" id="SSF88946">
    <property type="entry name" value="Sigma2 domain of RNA polymerase sigma factors"/>
    <property type="match status" value="1"/>
</dbReference>
<organism evidence="10 11">
    <name type="scientific">Olea europaea subsp. europaea</name>
    <dbReference type="NCBI Taxonomy" id="158383"/>
    <lineage>
        <taxon>Eukaryota</taxon>
        <taxon>Viridiplantae</taxon>
        <taxon>Streptophyta</taxon>
        <taxon>Embryophyta</taxon>
        <taxon>Tracheophyta</taxon>
        <taxon>Spermatophyta</taxon>
        <taxon>Magnoliopsida</taxon>
        <taxon>eudicotyledons</taxon>
        <taxon>Gunneridae</taxon>
        <taxon>Pentapetalae</taxon>
        <taxon>asterids</taxon>
        <taxon>lamiids</taxon>
        <taxon>Lamiales</taxon>
        <taxon>Oleaceae</taxon>
        <taxon>Oleeae</taxon>
        <taxon>Olea</taxon>
    </lineage>
</organism>
<evidence type="ECO:0000313" key="11">
    <source>
        <dbReference type="Proteomes" id="UP000594638"/>
    </source>
</evidence>
<name>A0A8S0SYI3_OLEEU</name>
<evidence type="ECO:0000256" key="2">
    <source>
        <dbReference type="ARBA" id="ARBA00023015"/>
    </source>
</evidence>
<keyword evidence="2" id="KW-0805">Transcription regulation</keyword>
<dbReference type="GO" id="GO:0016987">
    <property type="term" value="F:sigma factor activity"/>
    <property type="evidence" value="ECO:0007669"/>
    <property type="project" value="UniProtKB-KW"/>
</dbReference>
<evidence type="ECO:0000256" key="5">
    <source>
        <dbReference type="ARBA" id="ARBA00023163"/>
    </source>
</evidence>
<proteinExistence type="inferred from homology"/>
<feature type="domain" description="RNA polymerase sigma-70 region 2" evidence="8">
    <location>
        <begin position="278"/>
        <end position="344"/>
    </location>
</feature>
<keyword evidence="5" id="KW-0804">Transcription</keyword>
<dbReference type="InterPro" id="IPR000943">
    <property type="entry name" value="RNA_pol_sigma70"/>
</dbReference>
<evidence type="ECO:0000259" key="7">
    <source>
        <dbReference type="Pfam" id="PF04539"/>
    </source>
</evidence>
<dbReference type="Gene3D" id="1.10.601.10">
    <property type="entry name" value="RNA Polymerase Primary Sigma Factor"/>
    <property type="match status" value="1"/>
</dbReference>
<dbReference type="GO" id="GO:0003677">
    <property type="term" value="F:DNA binding"/>
    <property type="evidence" value="ECO:0007669"/>
    <property type="project" value="UniProtKB-KW"/>
</dbReference>
<gene>
    <name evidence="10" type="ORF">OLEA9_A094480</name>
</gene>
<dbReference type="Gramene" id="OE9A094480T2">
    <property type="protein sequence ID" value="OE9A094480C2"/>
    <property type="gene ID" value="OE9A094480"/>
</dbReference>
<evidence type="ECO:0000256" key="3">
    <source>
        <dbReference type="ARBA" id="ARBA00023082"/>
    </source>
</evidence>
<feature type="compositionally biased region" description="Basic and acidic residues" evidence="6">
    <location>
        <begin position="109"/>
        <end position="119"/>
    </location>
</feature>
<dbReference type="Pfam" id="PF04542">
    <property type="entry name" value="Sigma70_r2"/>
    <property type="match status" value="1"/>
</dbReference>
<dbReference type="SUPFAM" id="SSF88659">
    <property type="entry name" value="Sigma3 and sigma4 domains of RNA polymerase sigma factors"/>
    <property type="match status" value="2"/>
</dbReference>
<dbReference type="InterPro" id="IPR036388">
    <property type="entry name" value="WH-like_DNA-bd_sf"/>
</dbReference>
<dbReference type="Pfam" id="PF04539">
    <property type="entry name" value="Sigma70_r3"/>
    <property type="match status" value="1"/>
</dbReference>
<dbReference type="Gene3D" id="1.10.10.10">
    <property type="entry name" value="Winged helix-like DNA-binding domain superfamily/Winged helix DNA-binding domain"/>
    <property type="match status" value="2"/>
</dbReference>
<dbReference type="InterPro" id="IPR014284">
    <property type="entry name" value="RNA_pol_sigma-70_dom"/>
</dbReference>
<reference evidence="10 11" key="1">
    <citation type="submission" date="2019-12" db="EMBL/GenBank/DDBJ databases">
        <authorList>
            <person name="Alioto T."/>
            <person name="Alioto T."/>
            <person name="Gomez Garrido J."/>
        </authorList>
    </citation>
    <scope>NUCLEOTIDE SEQUENCE [LARGE SCALE GENOMIC DNA]</scope>
</reference>
<dbReference type="InterPro" id="IPR007630">
    <property type="entry name" value="RNA_pol_sigma70_r4"/>
</dbReference>
<evidence type="ECO:0000256" key="1">
    <source>
        <dbReference type="ARBA" id="ARBA00007788"/>
    </source>
</evidence>
<protein>
    <submittedName>
        <fullName evidence="10">RNA polymerase sigma factor sigE, chloroplastic mitochondrial</fullName>
    </submittedName>
</protein>
<dbReference type="Gramene" id="OE9A094480T1">
    <property type="protein sequence ID" value="OE9A094480C1"/>
    <property type="gene ID" value="OE9A094480"/>
</dbReference>
<dbReference type="PANTHER" id="PTHR30603">
    <property type="entry name" value="RNA POLYMERASE SIGMA FACTOR RPO"/>
    <property type="match status" value="1"/>
</dbReference>
<keyword evidence="4" id="KW-0238">DNA-binding</keyword>
<dbReference type="GO" id="GO:0071482">
    <property type="term" value="P:cellular response to light stimulus"/>
    <property type="evidence" value="ECO:0007669"/>
    <property type="project" value="UniProtKB-ARBA"/>
</dbReference>
<keyword evidence="11" id="KW-1185">Reference proteome</keyword>
<dbReference type="InterPro" id="IPR013325">
    <property type="entry name" value="RNA_pol_sigma_r2"/>
</dbReference>
<keyword evidence="3" id="KW-0731">Sigma factor</keyword>
<dbReference type="InterPro" id="IPR007627">
    <property type="entry name" value="RNA_pol_sigma70_r2"/>
</dbReference>
<dbReference type="OrthoDB" id="47406at2759"/>
<dbReference type="InterPro" id="IPR013324">
    <property type="entry name" value="RNA_pol_sigma_r3/r4-like"/>
</dbReference>
<evidence type="ECO:0000259" key="9">
    <source>
        <dbReference type="Pfam" id="PF04545"/>
    </source>
</evidence>
<feature type="domain" description="RNA polymerase sigma-70 region 4" evidence="9">
    <location>
        <begin position="447"/>
        <end position="500"/>
    </location>
</feature>
<dbReference type="PANTHER" id="PTHR30603:SF4">
    <property type="entry name" value="RNA POLYMERASE SIGMA FACTOR SIGE, CHLOROPLASTIC_MITOCHONDRIAL"/>
    <property type="match status" value="1"/>
</dbReference>
<evidence type="ECO:0000313" key="10">
    <source>
        <dbReference type="EMBL" id="CAA2997557.1"/>
    </source>
</evidence>
<evidence type="ECO:0000256" key="4">
    <source>
        <dbReference type="ARBA" id="ARBA00023125"/>
    </source>
</evidence>
<dbReference type="PRINTS" id="PR00046">
    <property type="entry name" value="SIGMA70FCT"/>
</dbReference>
<evidence type="ECO:0000259" key="8">
    <source>
        <dbReference type="Pfam" id="PF04542"/>
    </source>
</evidence>
<comment type="similarity">
    <text evidence="1">Belongs to the sigma-70 factor family.</text>
</comment>
<feature type="region of interest" description="Disordered" evidence="6">
    <location>
        <begin position="109"/>
        <end position="149"/>
    </location>
</feature>
<feature type="domain" description="RNA polymerase sigma-70 region 3" evidence="7">
    <location>
        <begin position="362"/>
        <end position="426"/>
    </location>
</feature>
<dbReference type="Gramene" id="OE9A094480T3">
    <property type="protein sequence ID" value="OE9A094480C3"/>
    <property type="gene ID" value="OE9A094480"/>
</dbReference>
<dbReference type="Proteomes" id="UP000594638">
    <property type="component" value="Unassembled WGS sequence"/>
</dbReference>
<dbReference type="AlphaFoldDB" id="A0A8S0SYI3"/>
<accession>A0A8S0SYI3</accession>
<dbReference type="GO" id="GO:0006352">
    <property type="term" value="P:DNA-templated transcription initiation"/>
    <property type="evidence" value="ECO:0007669"/>
    <property type="project" value="InterPro"/>
</dbReference>
<sequence>MGVVSVSTSAGRTPLGLSTKFSTHLSQQKRPVIISFKMDITKDTALIAPRESVCLPVETAKENEKRLRTVKKRSERVHAALTDEAISSTFDLDYNEAAAKLEHIFKRSPSDKEVKEQMVKGRRRRRKRGEAEEEGGKRSANTVVRNRRKKAKRLSLETRIATRTNKEGEVIEPSMKGKQCKNDEDEDIDRLVREYSASTDLVSLDWKKMKIPPVLASSEHAWLFKLIQPMKAILQVKENIQNDLGREPTDCELAEATNMDTFRLRKNVEVGRAARNKLIKHNLRLVLFVMKKYFQEFANGPKFLDLCQAGVKGLIIAIDRFEPKRKFQLSTYGLFWIRHAITRSMTLSSFTKVSFGLESVRVDINRAKLELMFELQRIPTDEEILERVGISPGRYHEVMRVSKPIISLHSRHALTQEEFINGITDIDGVEGDNRRQPALLRLALDDVLDSLKPKESLVIRQRYGLDGKGDRTLGEIAGNLNISREMVRKHEMKALMKLKHPVRVDYIRRYIFK</sequence>
<evidence type="ECO:0000256" key="6">
    <source>
        <dbReference type="SAM" id="MobiDB-lite"/>
    </source>
</evidence>
<dbReference type="EMBL" id="CACTIH010005559">
    <property type="protein sequence ID" value="CAA2997557.1"/>
    <property type="molecule type" value="Genomic_DNA"/>
</dbReference>
<dbReference type="InterPro" id="IPR050239">
    <property type="entry name" value="Sigma-70_RNA_pol_init_factors"/>
</dbReference>